<gene>
    <name evidence="3" type="ORF">LQ567_09010</name>
</gene>
<comment type="caution">
    <text evidence="3">The sequence shown here is derived from an EMBL/GenBank/DDBJ whole genome shotgun (WGS) entry which is preliminary data.</text>
</comment>
<dbReference type="InterPro" id="IPR007372">
    <property type="entry name" value="Lipid/polyisoprenoid-bd_YceI"/>
</dbReference>
<reference evidence="3 4" key="1">
    <citation type="submission" date="2021-11" db="EMBL/GenBank/DDBJ databases">
        <title>Genomic of Niabella pedocola.</title>
        <authorList>
            <person name="Wu T."/>
        </authorList>
    </citation>
    <scope>NUCLEOTIDE SEQUENCE [LARGE SCALE GENOMIC DNA]</scope>
    <source>
        <strain evidence="3 4">JCM 31011</strain>
    </source>
</reference>
<proteinExistence type="predicted"/>
<dbReference type="EMBL" id="JAJNEC010000005">
    <property type="protein sequence ID" value="MCD2422898.1"/>
    <property type="molecule type" value="Genomic_DNA"/>
</dbReference>
<feature type="domain" description="Lipid/polyisoprenoid-binding YceI-like" evidence="2">
    <location>
        <begin position="22"/>
        <end position="178"/>
    </location>
</feature>
<evidence type="ECO:0000259" key="2">
    <source>
        <dbReference type="SMART" id="SM00867"/>
    </source>
</evidence>
<feature type="chain" id="PRO_5045837552" evidence="1">
    <location>
        <begin position="21"/>
        <end position="179"/>
    </location>
</feature>
<keyword evidence="1" id="KW-0732">Signal</keyword>
<organism evidence="3 4">
    <name type="scientific">Niabella pedocola</name>
    <dbReference type="NCBI Taxonomy" id="1752077"/>
    <lineage>
        <taxon>Bacteria</taxon>
        <taxon>Pseudomonadati</taxon>
        <taxon>Bacteroidota</taxon>
        <taxon>Chitinophagia</taxon>
        <taxon>Chitinophagales</taxon>
        <taxon>Chitinophagaceae</taxon>
        <taxon>Niabella</taxon>
    </lineage>
</organism>
<dbReference type="Proteomes" id="UP001199816">
    <property type="component" value="Unassembled WGS sequence"/>
</dbReference>
<dbReference type="InterPro" id="IPR036761">
    <property type="entry name" value="TTHA0802/YceI-like_sf"/>
</dbReference>
<evidence type="ECO:0000256" key="1">
    <source>
        <dbReference type="SAM" id="SignalP"/>
    </source>
</evidence>
<keyword evidence="4" id="KW-1185">Reference proteome</keyword>
<dbReference type="SMART" id="SM00867">
    <property type="entry name" value="YceI"/>
    <property type="match status" value="1"/>
</dbReference>
<dbReference type="RefSeq" id="WP_231004169.1">
    <property type="nucleotide sequence ID" value="NZ_JAJNEC010000005.1"/>
</dbReference>
<dbReference type="PANTHER" id="PTHR34406">
    <property type="entry name" value="PROTEIN YCEI"/>
    <property type="match status" value="1"/>
</dbReference>
<dbReference type="PANTHER" id="PTHR34406:SF1">
    <property type="entry name" value="PROTEIN YCEI"/>
    <property type="match status" value="1"/>
</dbReference>
<dbReference type="Pfam" id="PF04264">
    <property type="entry name" value="YceI"/>
    <property type="match status" value="1"/>
</dbReference>
<dbReference type="SUPFAM" id="SSF101874">
    <property type="entry name" value="YceI-like"/>
    <property type="match status" value="1"/>
</dbReference>
<sequence length="179" mass="19920">MRKVMLLLITAVVFSSMLPAQSLKPVEAESKVGFVIKNMGVDVDGSFQGLKGVIHVNAADWSKSSFDVTVDVNTINTNIQRRDNHLKQADFFDAAQYPEIRIQSTRILPKQGNIYYAEAILTMHGISKNIKFDFIAKPVDGGYLMTSNFSLNRLDYKIGRSSITMADKVTVMLSVLAKK</sequence>
<accession>A0ABS8PP74</accession>
<evidence type="ECO:0000313" key="4">
    <source>
        <dbReference type="Proteomes" id="UP001199816"/>
    </source>
</evidence>
<dbReference type="Gene3D" id="2.40.128.110">
    <property type="entry name" value="Lipid/polyisoprenoid-binding, YceI-like"/>
    <property type="match status" value="1"/>
</dbReference>
<name>A0ABS8PP74_9BACT</name>
<feature type="signal peptide" evidence="1">
    <location>
        <begin position="1"/>
        <end position="20"/>
    </location>
</feature>
<protein>
    <submittedName>
        <fullName evidence="3">YceI family protein</fullName>
    </submittedName>
</protein>
<evidence type="ECO:0000313" key="3">
    <source>
        <dbReference type="EMBL" id="MCD2422898.1"/>
    </source>
</evidence>